<proteinExistence type="predicted"/>
<comment type="caution">
    <text evidence="2">The sequence shown here is derived from an EMBL/GenBank/DDBJ whole genome shotgun (WGS) entry which is preliminary data.</text>
</comment>
<feature type="region of interest" description="Disordered" evidence="1">
    <location>
        <begin position="1"/>
        <end position="38"/>
    </location>
</feature>
<evidence type="ECO:0000313" key="2">
    <source>
        <dbReference type="EMBL" id="CAF1628253.1"/>
    </source>
</evidence>
<organism evidence="2 4">
    <name type="scientific">Didymodactylos carnosus</name>
    <dbReference type="NCBI Taxonomy" id="1234261"/>
    <lineage>
        <taxon>Eukaryota</taxon>
        <taxon>Metazoa</taxon>
        <taxon>Spiralia</taxon>
        <taxon>Gnathifera</taxon>
        <taxon>Rotifera</taxon>
        <taxon>Eurotatoria</taxon>
        <taxon>Bdelloidea</taxon>
        <taxon>Philodinida</taxon>
        <taxon>Philodinidae</taxon>
        <taxon>Didymodactylos</taxon>
    </lineage>
</organism>
<dbReference type="Proteomes" id="UP000682733">
    <property type="component" value="Unassembled WGS sequence"/>
</dbReference>
<dbReference type="EMBL" id="CAJNOK010058093">
    <property type="protein sequence ID" value="CAF1628253.1"/>
    <property type="molecule type" value="Genomic_DNA"/>
</dbReference>
<reference evidence="2" key="1">
    <citation type="submission" date="2021-02" db="EMBL/GenBank/DDBJ databases">
        <authorList>
            <person name="Nowell W R."/>
        </authorList>
    </citation>
    <scope>NUCLEOTIDE SEQUENCE</scope>
</reference>
<feature type="compositionally biased region" description="Polar residues" evidence="1">
    <location>
        <begin position="21"/>
        <end position="38"/>
    </location>
</feature>
<dbReference type="AlphaFoldDB" id="A0A8S2G7G9"/>
<protein>
    <submittedName>
        <fullName evidence="2">Uncharacterized protein</fullName>
    </submittedName>
</protein>
<dbReference type="EMBL" id="CAJOBA010083526">
    <property type="protein sequence ID" value="CAF4452653.1"/>
    <property type="molecule type" value="Genomic_DNA"/>
</dbReference>
<evidence type="ECO:0000313" key="3">
    <source>
        <dbReference type="EMBL" id="CAF4452653.1"/>
    </source>
</evidence>
<gene>
    <name evidence="2" type="ORF">OVA965_LOCUS43575</name>
    <name evidence="3" type="ORF">TMI583_LOCUS45894</name>
</gene>
<dbReference type="Proteomes" id="UP000677228">
    <property type="component" value="Unassembled WGS sequence"/>
</dbReference>
<sequence>MTPFIPLMDATTQEVARPPDNANSGSSPSTEQNPSIVSSQANIRGLFYGRLNMEKKAKNTQSITIHRYDEIISKLKGFKTGVKRSTPDDYNIYGRFELYMVENVEQLMKKRRPDEQDIKILVHDHLKNMFK</sequence>
<name>A0A8S2G7G9_9BILA</name>
<evidence type="ECO:0000313" key="4">
    <source>
        <dbReference type="Proteomes" id="UP000677228"/>
    </source>
</evidence>
<accession>A0A8S2G7G9</accession>
<evidence type="ECO:0000256" key="1">
    <source>
        <dbReference type="SAM" id="MobiDB-lite"/>
    </source>
</evidence>